<gene>
    <name evidence="3" type="ORF">C0Q70_13455</name>
</gene>
<protein>
    <recommendedName>
        <fullName evidence="2">Carbohydrate-binding domain-containing protein</fullName>
    </recommendedName>
</protein>
<reference evidence="3 4" key="1">
    <citation type="submission" date="2018-04" db="EMBL/GenBank/DDBJ databases">
        <title>The genome of golden apple snail Pomacea canaliculata provides insight into stress tolerance and invasive adaptation.</title>
        <authorList>
            <person name="Liu C."/>
            <person name="Liu B."/>
            <person name="Ren Y."/>
            <person name="Zhang Y."/>
            <person name="Wang H."/>
            <person name="Li S."/>
            <person name="Jiang F."/>
            <person name="Yin L."/>
            <person name="Zhang G."/>
            <person name="Qian W."/>
            <person name="Fan W."/>
        </authorList>
    </citation>
    <scope>NUCLEOTIDE SEQUENCE [LARGE SCALE GENOMIC DNA]</scope>
    <source>
        <strain evidence="3">SZHN2017</strain>
        <tissue evidence="3">Muscle</tissue>
    </source>
</reference>
<feature type="transmembrane region" description="Helical" evidence="1">
    <location>
        <begin position="7"/>
        <end position="31"/>
    </location>
</feature>
<dbReference type="PANTHER" id="PTHR35532">
    <property type="entry name" value="SIMILAR TO POLYHYDROXYALKANOATE DEPOLYMERASE"/>
    <property type="match status" value="1"/>
</dbReference>
<dbReference type="InterPro" id="IPR010502">
    <property type="entry name" value="Carb-bd_dom_fam9"/>
</dbReference>
<dbReference type="GO" id="GO:0016052">
    <property type="term" value="P:carbohydrate catabolic process"/>
    <property type="evidence" value="ECO:0007669"/>
    <property type="project" value="InterPro"/>
</dbReference>
<feature type="domain" description="Carbohydrate-binding" evidence="2">
    <location>
        <begin position="75"/>
        <end position="203"/>
    </location>
</feature>
<evidence type="ECO:0000313" key="3">
    <source>
        <dbReference type="EMBL" id="PVD25795.1"/>
    </source>
</evidence>
<sequence>MTYSGRCVVVAVFIVLLIGVGVGIAIGYFVIPDKKDKGSSASTPATIVTKWVIRDIVVELEGVSGMRDPRTFKDIRGVNFPAPREATHVKVIWDDTTIYVGARMQEEHVWATYRQKDTRIYQENAFEVFFDVDNSMSWYKEIEINALETTWDLQLSRAYIDGGDWMDWEGIAEKGVFTDGGVNNISNPSTYWSMEMAFPISRLVENTTRSNTSPKDGEYWFAIFARPEYQTRENTTTGQYEVVPGSETSWWSWNPTGATNLHLPNRWGLLYFSSKPAGSADFSDREVTFRNWSMYQGLFQLFEDVWTFKKLNNMFPDDQRLYKVPPFISDCFASYTVNVTEDGNGFTATLTALDNPLFKGSIDQNRKVTFTGA</sequence>
<evidence type="ECO:0000256" key="1">
    <source>
        <dbReference type="SAM" id="Phobius"/>
    </source>
</evidence>
<accession>A0A2T7NXA6</accession>
<organism evidence="3 4">
    <name type="scientific">Pomacea canaliculata</name>
    <name type="common">Golden apple snail</name>
    <dbReference type="NCBI Taxonomy" id="400727"/>
    <lineage>
        <taxon>Eukaryota</taxon>
        <taxon>Metazoa</taxon>
        <taxon>Spiralia</taxon>
        <taxon>Lophotrochozoa</taxon>
        <taxon>Mollusca</taxon>
        <taxon>Gastropoda</taxon>
        <taxon>Caenogastropoda</taxon>
        <taxon>Architaenioglossa</taxon>
        <taxon>Ampullarioidea</taxon>
        <taxon>Ampullariidae</taxon>
        <taxon>Pomacea</taxon>
    </lineage>
</organism>
<dbReference type="GO" id="GO:0004553">
    <property type="term" value="F:hydrolase activity, hydrolyzing O-glycosyl compounds"/>
    <property type="evidence" value="ECO:0007669"/>
    <property type="project" value="InterPro"/>
</dbReference>
<dbReference type="AlphaFoldDB" id="A0A2T7NXA6"/>
<evidence type="ECO:0000313" key="4">
    <source>
        <dbReference type="Proteomes" id="UP000245119"/>
    </source>
</evidence>
<dbReference type="GO" id="GO:0030246">
    <property type="term" value="F:carbohydrate binding"/>
    <property type="evidence" value="ECO:0007669"/>
    <property type="project" value="InterPro"/>
</dbReference>
<evidence type="ECO:0000259" key="2">
    <source>
        <dbReference type="Pfam" id="PF06452"/>
    </source>
</evidence>
<dbReference type="EMBL" id="PZQS01000008">
    <property type="protein sequence ID" value="PVD25795.1"/>
    <property type="molecule type" value="Genomic_DNA"/>
</dbReference>
<dbReference type="SUPFAM" id="SSF49344">
    <property type="entry name" value="CBD9-like"/>
    <property type="match status" value="1"/>
</dbReference>
<dbReference type="Gene3D" id="2.60.40.1190">
    <property type="match status" value="1"/>
</dbReference>
<comment type="caution">
    <text evidence="3">The sequence shown here is derived from an EMBL/GenBank/DDBJ whole genome shotgun (WGS) entry which is preliminary data.</text>
</comment>
<keyword evidence="1" id="KW-0472">Membrane</keyword>
<dbReference type="OrthoDB" id="59288at2759"/>
<keyword evidence="4" id="KW-1185">Reference proteome</keyword>
<dbReference type="PANTHER" id="PTHR35532:SF5">
    <property type="entry name" value="CARBOHYDRATE-BINDING DOMAIN-CONTAINING PROTEIN"/>
    <property type="match status" value="1"/>
</dbReference>
<keyword evidence="1" id="KW-1133">Transmembrane helix</keyword>
<dbReference type="CDD" id="cd09620">
    <property type="entry name" value="CBM9_like_3"/>
    <property type="match status" value="1"/>
</dbReference>
<name>A0A2T7NXA6_POMCA</name>
<dbReference type="Proteomes" id="UP000245119">
    <property type="component" value="Linkage Group LG8"/>
</dbReference>
<keyword evidence="1" id="KW-0812">Transmembrane</keyword>
<proteinExistence type="predicted"/>
<dbReference type="Pfam" id="PF06452">
    <property type="entry name" value="CBM9_1"/>
    <property type="match status" value="1"/>
</dbReference>